<dbReference type="EMBL" id="CP058214">
    <property type="protein sequence ID" value="QPC41945.1"/>
    <property type="molecule type" value="Genomic_DNA"/>
</dbReference>
<dbReference type="PANTHER" id="PTHR43537">
    <property type="entry name" value="TRANSCRIPTIONAL REGULATOR, GNTR FAMILY"/>
    <property type="match status" value="1"/>
</dbReference>
<dbReference type="InterPro" id="IPR036388">
    <property type="entry name" value="WH-like_DNA-bd_sf"/>
</dbReference>
<sequence>MSRTNGQPTALHYDLARRIVEHARLSDLAAGSHLREAELARRFRVSRSPVRAALRLLAGLHIVEHEPNQGVFLARDGRDLDPDLLDDPDVPDQELYRRIVHDRLSGTLPDTVSAAGMGERYDAGRSVLARLLNRMAVEGLIERLPGHRWRFSPALTSPEVYDASYRFRMIVEPAAFLEPSFLTDRAEFDELKAAHLRLVGGEVARVSYSYLYQLDAAFHEAVGRWSRNEFVLRAIQQHNRLRRLTEYEYYADRDRMLASCREHLAILEAVEAGQSVTAAELMRQHIDTSWRLMPRFPSGEGRG</sequence>
<dbReference type="SUPFAM" id="SSF46785">
    <property type="entry name" value="Winged helix' DNA-binding domain"/>
    <property type="match status" value="2"/>
</dbReference>
<protein>
    <submittedName>
        <fullName evidence="5">GntR family transcriptional regulator</fullName>
    </submittedName>
</protein>
<evidence type="ECO:0000313" key="5">
    <source>
        <dbReference type="EMBL" id="QPC41945.1"/>
    </source>
</evidence>
<dbReference type="InterPro" id="IPR036390">
    <property type="entry name" value="WH_DNA-bd_sf"/>
</dbReference>
<evidence type="ECO:0000256" key="1">
    <source>
        <dbReference type="ARBA" id="ARBA00023015"/>
    </source>
</evidence>
<dbReference type="GO" id="GO:0003677">
    <property type="term" value="F:DNA binding"/>
    <property type="evidence" value="ECO:0007669"/>
    <property type="project" value="UniProtKB-KW"/>
</dbReference>
<evidence type="ECO:0000259" key="4">
    <source>
        <dbReference type="PROSITE" id="PS50949"/>
    </source>
</evidence>
<dbReference type="Gene3D" id="1.10.10.10">
    <property type="entry name" value="Winged helix-like DNA-binding domain superfamily/Winged helix DNA-binding domain"/>
    <property type="match status" value="1"/>
</dbReference>
<keyword evidence="6" id="KW-1185">Reference proteome</keyword>
<dbReference type="Proteomes" id="UP000593594">
    <property type="component" value="Chromosome"/>
</dbReference>
<dbReference type="SUPFAM" id="SSF48008">
    <property type="entry name" value="GntR ligand-binding domain-like"/>
    <property type="match status" value="1"/>
</dbReference>
<keyword evidence="1" id="KW-0805">Transcription regulation</keyword>
<dbReference type="PANTHER" id="PTHR43537:SF49">
    <property type="entry name" value="TRANSCRIPTIONAL REGULATORY PROTEIN"/>
    <property type="match status" value="1"/>
</dbReference>
<name>A0A7S8C223_9HYPH</name>
<evidence type="ECO:0000313" key="6">
    <source>
        <dbReference type="Proteomes" id="UP000593594"/>
    </source>
</evidence>
<dbReference type="Pfam" id="PF00392">
    <property type="entry name" value="GntR"/>
    <property type="match status" value="1"/>
</dbReference>
<dbReference type="Pfam" id="PF07729">
    <property type="entry name" value="FCD"/>
    <property type="match status" value="1"/>
</dbReference>
<dbReference type="KEGG" id="kmn:HW532_03980"/>
<reference evidence="5 6" key="1">
    <citation type="submission" date="2020-06" db="EMBL/GenBank/DDBJ databases">
        <title>Genome sequence of 2 isolates from Red Sea Mangroves.</title>
        <authorList>
            <person name="Sefrji F."/>
            <person name="Michoud G."/>
            <person name="Merlino G."/>
            <person name="Daffonchio D."/>
        </authorList>
    </citation>
    <scope>NUCLEOTIDE SEQUENCE [LARGE SCALE GENOMIC DNA]</scope>
    <source>
        <strain evidence="5 6">R1DC25</strain>
    </source>
</reference>
<gene>
    <name evidence="5" type="ORF">HW532_03980</name>
</gene>
<accession>A0A7S8C223</accession>
<dbReference type="InterPro" id="IPR011711">
    <property type="entry name" value="GntR_C"/>
</dbReference>
<dbReference type="SMART" id="SM00345">
    <property type="entry name" value="HTH_GNTR"/>
    <property type="match status" value="2"/>
</dbReference>
<dbReference type="InterPro" id="IPR000524">
    <property type="entry name" value="Tscrpt_reg_HTH_GntR"/>
</dbReference>
<keyword evidence="2" id="KW-0238">DNA-binding</keyword>
<dbReference type="GO" id="GO:0003700">
    <property type="term" value="F:DNA-binding transcription factor activity"/>
    <property type="evidence" value="ECO:0007669"/>
    <property type="project" value="InterPro"/>
</dbReference>
<dbReference type="PROSITE" id="PS50949">
    <property type="entry name" value="HTH_GNTR"/>
    <property type="match status" value="1"/>
</dbReference>
<evidence type="ECO:0000256" key="3">
    <source>
        <dbReference type="ARBA" id="ARBA00023163"/>
    </source>
</evidence>
<organism evidence="5 6">
    <name type="scientific">Kaustia mangrovi</name>
    <dbReference type="NCBI Taxonomy" id="2593653"/>
    <lineage>
        <taxon>Bacteria</taxon>
        <taxon>Pseudomonadati</taxon>
        <taxon>Pseudomonadota</taxon>
        <taxon>Alphaproteobacteria</taxon>
        <taxon>Hyphomicrobiales</taxon>
        <taxon>Parvibaculaceae</taxon>
        <taxon>Kaustia</taxon>
    </lineage>
</organism>
<proteinExistence type="predicted"/>
<keyword evidence="3" id="KW-0804">Transcription</keyword>
<dbReference type="RefSeq" id="WP_213163172.1">
    <property type="nucleotide sequence ID" value="NZ_CP058214.1"/>
</dbReference>
<dbReference type="Gene3D" id="1.20.120.530">
    <property type="entry name" value="GntR ligand-binding domain-like"/>
    <property type="match status" value="1"/>
</dbReference>
<dbReference type="InterPro" id="IPR008920">
    <property type="entry name" value="TF_FadR/GntR_C"/>
</dbReference>
<dbReference type="SMART" id="SM00895">
    <property type="entry name" value="FCD"/>
    <property type="match status" value="1"/>
</dbReference>
<feature type="domain" description="HTH gntR-type" evidence="4">
    <location>
        <begin position="9"/>
        <end position="76"/>
    </location>
</feature>
<dbReference type="AlphaFoldDB" id="A0A7S8C223"/>
<evidence type="ECO:0000256" key="2">
    <source>
        <dbReference type="ARBA" id="ARBA00023125"/>
    </source>
</evidence>